<proteinExistence type="inferred from homology"/>
<protein>
    <submittedName>
        <fullName evidence="7">Peptidase M20</fullName>
    </submittedName>
</protein>
<dbReference type="EMBL" id="BMMQ01000013">
    <property type="protein sequence ID" value="GGO67396.1"/>
    <property type="molecule type" value="Genomic_DNA"/>
</dbReference>
<dbReference type="Pfam" id="PF01546">
    <property type="entry name" value="Peptidase_M20"/>
    <property type="match status" value="1"/>
</dbReference>
<dbReference type="InterPro" id="IPR047177">
    <property type="entry name" value="Pept_M20A"/>
</dbReference>
<dbReference type="PANTHER" id="PTHR45962">
    <property type="entry name" value="N-FATTY-ACYL-AMINO ACID SYNTHASE/HYDROLASE PM20D1"/>
    <property type="match status" value="1"/>
</dbReference>
<dbReference type="Pfam" id="PF07687">
    <property type="entry name" value="M20_dimer"/>
    <property type="match status" value="1"/>
</dbReference>
<dbReference type="InterPro" id="IPR036264">
    <property type="entry name" value="Bact_exopeptidase_dim_dom"/>
</dbReference>
<sequence>MRRDLAADVVIRRPRGLNDDVAVGASRVEDDGVDEMPRKITDELRLPQPCVHARGLPWIEQATTPISHRDTVPLAAVPRYARAMTQFSPLAEHLSRMIQIPTVADRDDATFEAFVALIEDLYPNVHAALERERITDRGLLFRWRGARDKDPLVLMAHYDVVPADSSEWGEDPFSGRIENGVVHGRGALDDKGPLLVILEAVESLLTDGFSPARDVYLSFGGNEESFGAGAAAIVETLRSRSIRPWLVLDEGGAVVDSPLPYTAGSAAMIGTGEKGQVTLKLTATSEPGHASAPRGISAIDRLARATARLTPATFRPRTPEAIVRMLHALADRATGPARIVYRLLSHSRFLAGRLFAALGGEPAALVRTTIAATLQTGGSAPNVLPASASVTFNLRIIPGESVDSVTRRVRRRIGDSRIAVSSLEGADPTPLSPVDAPQFELIAEAVGSAYPDAVPTPYLMMQASDARYFHAISDHVYRFAPLTMTSEQRASIHGIGEHVSIDSLERGRAFHAALIRSLT</sequence>
<dbReference type="Proteomes" id="UP000638043">
    <property type="component" value="Unassembled WGS sequence"/>
</dbReference>
<organism evidence="7 8">
    <name type="scientific">Microbacterium nanhaiense</name>
    <dbReference type="NCBI Taxonomy" id="1301026"/>
    <lineage>
        <taxon>Bacteria</taxon>
        <taxon>Bacillati</taxon>
        <taxon>Actinomycetota</taxon>
        <taxon>Actinomycetes</taxon>
        <taxon>Micrococcales</taxon>
        <taxon>Microbacteriaceae</taxon>
        <taxon>Microbacterium</taxon>
    </lineage>
</organism>
<evidence type="ECO:0000256" key="4">
    <source>
        <dbReference type="ARBA" id="ARBA00022801"/>
    </source>
</evidence>
<evidence type="ECO:0000256" key="3">
    <source>
        <dbReference type="ARBA" id="ARBA00022723"/>
    </source>
</evidence>
<dbReference type="Gene3D" id="3.40.630.10">
    <property type="entry name" value="Zn peptidases"/>
    <property type="match status" value="1"/>
</dbReference>
<dbReference type="SUPFAM" id="SSF55031">
    <property type="entry name" value="Bacterial exopeptidase dimerisation domain"/>
    <property type="match status" value="1"/>
</dbReference>
<comment type="caution">
    <text evidence="7">The sequence shown here is derived from an EMBL/GenBank/DDBJ whole genome shotgun (WGS) entry which is preliminary data.</text>
</comment>
<evidence type="ECO:0000313" key="8">
    <source>
        <dbReference type="Proteomes" id="UP000638043"/>
    </source>
</evidence>
<evidence type="ECO:0000256" key="5">
    <source>
        <dbReference type="ARBA" id="ARBA00022833"/>
    </source>
</evidence>
<feature type="domain" description="Peptidase M20 dimerisation" evidence="6">
    <location>
        <begin position="271"/>
        <end position="414"/>
    </location>
</feature>
<dbReference type="InterPro" id="IPR002933">
    <property type="entry name" value="Peptidase_M20"/>
</dbReference>
<dbReference type="SUPFAM" id="SSF53187">
    <property type="entry name" value="Zn-dependent exopeptidases"/>
    <property type="match status" value="1"/>
</dbReference>
<keyword evidence="2" id="KW-0645">Protease</keyword>
<dbReference type="InterPro" id="IPR011650">
    <property type="entry name" value="Peptidase_M20_dimer"/>
</dbReference>
<gene>
    <name evidence="7" type="ORF">GCM10010910_29070</name>
</gene>
<name>A0ABQ2N559_9MICO</name>
<evidence type="ECO:0000256" key="1">
    <source>
        <dbReference type="ARBA" id="ARBA00006247"/>
    </source>
</evidence>
<keyword evidence="3" id="KW-0479">Metal-binding</keyword>
<evidence type="ECO:0000256" key="2">
    <source>
        <dbReference type="ARBA" id="ARBA00022670"/>
    </source>
</evidence>
<evidence type="ECO:0000313" key="7">
    <source>
        <dbReference type="EMBL" id="GGO67396.1"/>
    </source>
</evidence>
<keyword evidence="8" id="KW-1185">Reference proteome</keyword>
<keyword evidence="4" id="KW-0378">Hydrolase</keyword>
<accession>A0ABQ2N559</accession>
<keyword evidence="5" id="KW-0862">Zinc</keyword>
<comment type="similarity">
    <text evidence="1">Belongs to the peptidase M20A family.</text>
</comment>
<dbReference type="PANTHER" id="PTHR45962:SF1">
    <property type="entry name" value="N-FATTY-ACYL-AMINO ACID SYNTHASE_HYDROLASE PM20D1"/>
    <property type="match status" value="1"/>
</dbReference>
<dbReference type="Gene3D" id="1.10.150.900">
    <property type="match status" value="1"/>
</dbReference>
<dbReference type="Gene3D" id="3.30.70.360">
    <property type="match status" value="1"/>
</dbReference>
<evidence type="ECO:0000259" key="6">
    <source>
        <dbReference type="Pfam" id="PF07687"/>
    </source>
</evidence>
<reference evidence="8" key="1">
    <citation type="journal article" date="2019" name="Int. J. Syst. Evol. Microbiol.">
        <title>The Global Catalogue of Microorganisms (GCM) 10K type strain sequencing project: providing services to taxonomists for standard genome sequencing and annotation.</title>
        <authorList>
            <consortium name="The Broad Institute Genomics Platform"/>
            <consortium name="The Broad Institute Genome Sequencing Center for Infectious Disease"/>
            <person name="Wu L."/>
            <person name="Ma J."/>
        </authorList>
    </citation>
    <scope>NUCLEOTIDE SEQUENCE [LARGE SCALE GENOMIC DNA]</scope>
    <source>
        <strain evidence="8">CGMCC 4.7181</strain>
    </source>
</reference>